<accession>A0A0C3Q9G7</accession>
<dbReference type="CDD" id="cd22584">
    <property type="entry name" value="Rcat_RBR_unk"/>
    <property type="match status" value="1"/>
</dbReference>
<dbReference type="Pfam" id="PF26200">
    <property type="entry name" value="Rcat_RNF216"/>
    <property type="match status" value="1"/>
</dbReference>
<dbReference type="EC" id="2.3.2.31" evidence="2"/>
<keyword evidence="3" id="KW-0808">Transferase</keyword>
<dbReference type="EMBL" id="KN823145">
    <property type="protein sequence ID" value="KIO21231.1"/>
    <property type="molecule type" value="Genomic_DNA"/>
</dbReference>
<evidence type="ECO:0000259" key="9">
    <source>
        <dbReference type="PROSITE" id="PS51873"/>
    </source>
</evidence>
<evidence type="ECO:0000256" key="2">
    <source>
        <dbReference type="ARBA" id="ARBA00012251"/>
    </source>
</evidence>
<dbReference type="GO" id="GO:0016567">
    <property type="term" value="P:protein ubiquitination"/>
    <property type="evidence" value="ECO:0007669"/>
    <property type="project" value="InterPro"/>
</dbReference>
<dbReference type="SUPFAM" id="SSF57850">
    <property type="entry name" value="RING/U-box"/>
    <property type="match status" value="2"/>
</dbReference>
<dbReference type="InterPro" id="IPR031127">
    <property type="entry name" value="E3_UB_ligase_RBR"/>
</dbReference>
<dbReference type="InterPro" id="IPR002867">
    <property type="entry name" value="IBR_dom"/>
</dbReference>
<gene>
    <name evidence="10" type="ORF">M407DRAFT_29157</name>
</gene>
<proteinExistence type="predicted"/>
<sequence length="402" mass="45323">MTKLRIGDRMAFPMGCPACIRAEAYQEMECDDHSMGHFGWEVHDSLAERVLGPTSLEMWRERKEKERKLHLSMNEPKIIQNFDDDHILIETVLVLKVWEPVLICPQITPASLQSGAIWMTNRELDPETEPNLAQCKICMERTFLLTYPSIASQLAPQKPWPSMPAYGMELECPNSHAFCAPCLSKYVHDCMGNAQRGAKVMCPACAGDMAAAVSGESEDWEDGKEITDGVVVRLLDDNGLAKWKMWKAKVAARSNRTFVCPNTECSKELEIPETNKEYDRGQCPECEAKLCTECRAMWHDGLTCAENKALITPEDKLFYSFAKKRLLRRCPKCQMVVAKDSGCNRVTCMCGYQFCWRCGGLYRSVKTDFQGCNGLCPEWIEDKSLLPVESEASASSSSSMEE</sequence>
<dbReference type="GO" id="GO:0061630">
    <property type="term" value="F:ubiquitin protein ligase activity"/>
    <property type="evidence" value="ECO:0007669"/>
    <property type="project" value="UniProtKB-EC"/>
</dbReference>
<evidence type="ECO:0000256" key="7">
    <source>
        <dbReference type="ARBA" id="ARBA00022786"/>
    </source>
</evidence>
<feature type="domain" description="RING-type" evidence="9">
    <location>
        <begin position="131"/>
        <end position="376"/>
    </location>
</feature>
<protein>
    <recommendedName>
        <fullName evidence="2">RBR-type E3 ubiquitin transferase</fullName>
        <ecNumber evidence="2">2.3.2.31</ecNumber>
    </recommendedName>
</protein>
<dbReference type="Proteomes" id="UP000054248">
    <property type="component" value="Unassembled WGS sequence"/>
</dbReference>
<evidence type="ECO:0000256" key="1">
    <source>
        <dbReference type="ARBA" id="ARBA00001798"/>
    </source>
</evidence>
<name>A0A0C3Q9G7_9AGAM</name>
<evidence type="ECO:0000256" key="5">
    <source>
        <dbReference type="ARBA" id="ARBA00022737"/>
    </source>
</evidence>
<keyword evidence="7" id="KW-0833">Ubl conjugation pathway</keyword>
<dbReference type="STRING" id="1051891.A0A0C3Q9G7"/>
<evidence type="ECO:0000256" key="6">
    <source>
        <dbReference type="ARBA" id="ARBA00022771"/>
    </source>
</evidence>
<evidence type="ECO:0000313" key="11">
    <source>
        <dbReference type="Proteomes" id="UP000054248"/>
    </source>
</evidence>
<dbReference type="OrthoDB" id="9977870at2759"/>
<dbReference type="PROSITE" id="PS51873">
    <property type="entry name" value="TRIAD"/>
    <property type="match status" value="1"/>
</dbReference>
<evidence type="ECO:0000256" key="3">
    <source>
        <dbReference type="ARBA" id="ARBA00022679"/>
    </source>
</evidence>
<dbReference type="GO" id="GO:0008270">
    <property type="term" value="F:zinc ion binding"/>
    <property type="evidence" value="ECO:0007669"/>
    <property type="project" value="UniProtKB-KW"/>
</dbReference>
<dbReference type="HOGENOM" id="CLU_685485_0_0_1"/>
<dbReference type="PANTHER" id="PTHR11685">
    <property type="entry name" value="RBR FAMILY RING FINGER AND IBR DOMAIN-CONTAINING"/>
    <property type="match status" value="1"/>
</dbReference>
<evidence type="ECO:0000313" key="10">
    <source>
        <dbReference type="EMBL" id="KIO21231.1"/>
    </source>
</evidence>
<comment type="catalytic activity">
    <reaction evidence="1">
        <text>[E2 ubiquitin-conjugating enzyme]-S-ubiquitinyl-L-cysteine + [acceptor protein]-L-lysine = [E2 ubiquitin-conjugating enzyme]-L-cysteine + [acceptor protein]-N(6)-ubiquitinyl-L-lysine.</text>
        <dbReference type="EC" id="2.3.2.31"/>
    </reaction>
</comment>
<keyword evidence="11" id="KW-1185">Reference proteome</keyword>
<evidence type="ECO:0000256" key="8">
    <source>
        <dbReference type="ARBA" id="ARBA00022833"/>
    </source>
</evidence>
<keyword evidence="4" id="KW-0479">Metal-binding</keyword>
<dbReference type="AlphaFoldDB" id="A0A0C3Q9G7"/>
<dbReference type="InterPro" id="IPR044066">
    <property type="entry name" value="TRIAD_supradom"/>
</dbReference>
<reference evidence="10 11" key="1">
    <citation type="submission" date="2014-04" db="EMBL/GenBank/DDBJ databases">
        <authorList>
            <consortium name="DOE Joint Genome Institute"/>
            <person name="Kuo A."/>
            <person name="Girlanda M."/>
            <person name="Perotto S."/>
            <person name="Kohler A."/>
            <person name="Nagy L.G."/>
            <person name="Floudas D."/>
            <person name="Copeland A."/>
            <person name="Barry K.W."/>
            <person name="Cichocki N."/>
            <person name="Veneault-Fourrey C."/>
            <person name="LaButti K."/>
            <person name="Lindquist E.A."/>
            <person name="Lipzen A."/>
            <person name="Lundell T."/>
            <person name="Morin E."/>
            <person name="Murat C."/>
            <person name="Sun H."/>
            <person name="Tunlid A."/>
            <person name="Henrissat B."/>
            <person name="Grigoriev I.V."/>
            <person name="Hibbett D.S."/>
            <person name="Martin F."/>
            <person name="Nordberg H.P."/>
            <person name="Cantor M.N."/>
            <person name="Hua S.X."/>
        </authorList>
    </citation>
    <scope>NUCLEOTIDE SEQUENCE [LARGE SCALE GENOMIC DNA]</scope>
    <source>
        <strain evidence="10 11">MUT 4182</strain>
    </source>
</reference>
<dbReference type="Pfam" id="PF01485">
    <property type="entry name" value="IBR"/>
    <property type="match status" value="1"/>
</dbReference>
<keyword evidence="8" id="KW-0862">Zinc</keyword>
<organism evidence="10 11">
    <name type="scientific">Tulasnella calospora MUT 4182</name>
    <dbReference type="NCBI Taxonomy" id="1051891"/>
    <lineage>
        <taxon>Eukaryota</taxon>
        <taxon>Fungi</taxon>
        <taxon>Dikarya</taxon>
        <taxon>Basidiomycota</taxon>
        <taxon>Agaricomycotina</taxon>
        <taxon>Agaricomycetes</taxon>
        <taxon>Cantharellales</taxon>
        <taxon>Tulasnellaceae</taxon>
        <taxon>Tulasnella</taxon>
    </lineage>
</organism>
<dbReference type="Gene3D" id="1.20.120.1750">
    <property type="match status" value="1"/>
</dbReference>
<keyword evidence="5" id="KW-0677">Repeat</keyword>
<evidence type="ECO:0000256" key="4">
    <source>
        <dbReference type="ARBA" id="ARBA00022723"/>
    </source>
</evidence>
<reference evidence="11" key="2">
    <citation type="submission" date="2015-01" db="EMBL/GenBank/DDBJ databases">
        <title>Evolutionary Origins and Diversification of the Mycorrhizal Mutualists.</title>
        <authorList>
            <consortium name="DOE Joint Genome Institute"/>
            <consortium name="Mycorrhizal Genomics Consortium"/>
            <person name="Kohler A."/>
            <person name="Kuo A."/>
            <person name="Nagy L.G."/>
            <person name="Floudas D."/>
            <person name="Copeland A."/>
            <person name="Barry K.W."/>
            <person name="Cichocki N."/>
            <person name="Veneault-Fourrey C."/>
            <person name="LaButti K."/>
            <person name="Lindquist E.A."/>
            <person name="Lipzen A."/>
            <person name="Lundell T."/>
            <person name="Morin E."/>
            <person name="Murat C."/>
            <person name="Riley R."/>
            <person name="Ohm R."/>
            <person name="Sun H."/>
            <person name="Tunlid A."/>
            <person name="Henrissat B."/>
            <person name="Grigoriev I.V."/>
            <person name="Hibbett D.S."/>
            <person name="Martin F."/>
        </authorList>
    </citation>
    <scope>NUCLEOTIDE SEQUENCE [LARGE SCALE GENOMIC DNA]</scope>
    <source>
        <strain evidence="11">MUT 4182</strain>
    </source>
</reference>
<dbReference type="SMART" id="SM00647">
    <property type="entry name" value="IBR"/>
    <property type="match status" value="2"/>
</dbReference>
<keyword evidence="6" id="KW-0863">Zinc-finger</keyword>